<dbReference type="InterPro" id="IPR026402">
    <property type="entry name" value="Nodulat_NodB"/>
</dbReference>
<dbReference type="PROSITE" id="PS51677">
    <property type="entry name" value="NODB"/>
    <property type="match status" value="1"/>
</dbReference>
<dbReference type="InterPro" id="IPR011330">
    <property type="entry name" value="Glyco_hydro/deAcase_b/a-brl"/>
</dbReference>
<evidence type="ECO:0000256" key="8">
    <source>
        <dbReference type="ARBA" id="ARBA00022801"/>
    </source>
</evidence>
<dbReference type="EMBL" id="CANI01000091">
    <property type="protein sequence ID" value="CCM80390.1"/>
    <property type="molecule type" value="Genomic_DNA"/>
</dbReference>
<evidence type="ECO:0000256" key="3">
    <source>
        <dbReference type="ARBA" id="ARBA00010973"/>
    </source>
</evidence>
<dbReference type="GO" id="GO:0016810">
    <property type="term" value="F:hydrolase activity, acting on carbon-nitrogen (but not peptide) bonds"/>
    <property type="evidence" value="ECO:0007669"/>
    <property type="project" value="InterPro"/>
</dbReference>
<dbReference type="Pfam" id="PF01522">
    <property type="entry name" value="Polysacc_deac_1"/>
    <property type="match status" value="1"/>
</dbReference>
<dbReference type="AlphaFoldDB" id="K0Q530"/>
<dbReference type="GO" id="GO:0016020">
    <property type="term" value="C:membrane"/>
    <property type="evidence" value="ECO:0007669"/>
    <property type="project" value="TreeGrafter"/>
</dbReference>
<dbReference type="Gene3D" id="3.20.20.370">
    <property type="entry name" value="Glycoside hydrolase/deacetylase"/>
    <property type="match status" value="1"/>
</dbReference>
<dbReference type="eggNOG" id="COG0726">
    <property type="taxonomic scope" value="Bacteria"/>
</dbReference>
<evidence type="ECO:0000259" key="10">
    <source>
        <dbReference type="PROSITE" id="PS51677"/>
    </source>
</evidence>
<evidence type="ECO:0000256" key="4">
    <source>
        <dbReference type="ARBA" id="ARBA00020071"/>
    </source>
</evidence>
<name>K0Q530_9HYPH</name>
<dbReference type="InterPro" id="IPR002509">
    <property type="entry name" value="NODB_dom"/>
</dbReference>
<evidence type="ECO:0000256" key="5">
    <source>
        <dbReference type="ARBA" id="ARBA00022458"/>
    </source>
</evidence>
<evidence type="ECO:0000313" key="12">
    <source>
        <dbReference type="Proteomes" id="UP000009319"/>
    </source>
</evidence>
<comment type="subcellular location">
    <subcellularLocation>
        <location evidence="2">Cytoplasm</location>
    </subcellularLocation>
</comment>
<proteinExistence type="inferred from homology"/>
<dbReference type="PANTHER" id="PTHR10587">
    <property type="entry name" value="GLYCOSYL TRANSFERASE-RELATED"/>
    <property type="match status" value="1"/>
</dbReference>
<dbReference type="GO" id="GO:0005737">
    <property type="term" value="C:cytoplasm"/>
    <property type="evidence" value="ECO:0007669"/>
    <property type="project" value="UniProtKB-SubCell"/>
</dbReference>
<dbReference type="SUPFAM" id="SSF88713">
    <property type="entry name" value="Glycoside hydrolase/deacetylase"/>
    <property type="match status" value="1"/>
</dbReference>
<dbReference type="Proteomes" id="UP000009319">
    <property type="component" value="Unassembled WGS sequence"/>
</dbReference>
<dbReference type="InterPro" id="IPR050248">
    <property type="entry name" value="Polysacc_deacetylase_ArnD"/>
</dbReference>
<comment type="caution">
    <text evidence="11">The sequence shown here is derived from an EMBL/GenBank/DDBJ whole genome shotgun (WGS) entry which is preliminary data.</text>
</comment>
<dbReference type="STRING" id="1211777.BN77_p280013"/>
<sequence>MTPLDCLYEISRPCADRADAPTVYLTFDDGPHPICTPQILDVLSEYQAPAAFFVIGVYAKAQKQILQRMIAEGHQIANHTMTHPDLSQCSVSELEDEIFTTGSTISAVCPQACLRYMRAPYGIWTQEVLKTCQRAGLVSIHWSVDPRDWDCPGVDAIVTAVLEGVRPGAVILLHDGCPPNELKAASGACIRSQTIAALAHLIPALRTRGYSISPLPQTTKGHPHVPA</sequence>
<dbReference type="RefSeq" id="WP_007539208.1">
    <property type="nucleotide sequence ID" value="NZ_HF536778.1"/>
</dbReference>
<dbReference type="HOGENOM" id="CLU_021264_0_1_5"/>
<feature type="domain" description="NodB homology" evidence="10">
    <location>
        <begin position="21"/>
        <end position="213"/>
    </location>
</feature>
<evidence type="ECO:0000313" key="11">
    <source>
        <dbReference type="EMBL" id="CCM80390.1"/>
    </source>
</evidence>
<dbReference type="NCBIfam" id="TIGR04243">
    <property type="entry name" value="nodulat_NodB"/>
    <property type="match status" value="1"/>
</dbReference>
<accession>K0Q530</accession>
<comment type="similarity">
    <text evidence="3">Belongs to the polysaccharide deacetylase family.</text>
</comment>
<dbReference type="GO" id="GO:0005975">
    <property type="term" value="P:carbohydrate metabolic process"/>
    <property type="evidence" value="ECO:0007669"/>
    <property type="project" value="InterPro"/>
</dbReference>
<evidence type="ECO:0000256" key="6">
    <source>
        <dbReference type="ARBA" id="ARBA00022490"/>
    </source>
</evidence>
<dbReference type="PANTHER" id="PTHR10587:SF133">
    <property type="entry name" value="CHITIN DEACETYLASE 1-RELATED"/>
    <property type="match status" value="1"/>
</dbReference>
<evidence type="ECO:0000256" key="2">
    <source>
        <dbReference type="ARBA" id="ARBA00004496"/>
    </source>
</evidence>
<reference evidence="11 12" key="1">
    <citation type="journal article" date="2013" name="Genome Announc.">
        <title>Draft Genome Sequence of Rhizobium mesoamericanum STM3625, a Nitrogen-Fixing Symbiont of Mimosa pudica Isolated in French Guiana (South America).</title>
        <authorList>
            <person name="Moulin L."/>
            <person name="Mornico D."/>
            <person name="Melkonian R."/>
            <person name="Klonowska A."/>
        </authorList>
    </citation>
    <scope>NUCLEOTIDE SEQUENCE [LARGE SCALE GENOMIC DNA]</scope>
    <source>
        <strain evidence="11 12">STM3625</strain>
    </source>
</reference>
<dbReference type="GO" id="GO:0046872">
    <property type="term" value="F:metal ion binding"/>
    <property type="evidence" value="ECO:0007669"/>
    <property type="project" value="UniProtKB-KW"/>
</dbReference>
<organism evidence="11 12">
    <name type="scientific">Rhizobium mesoamericanum STM3625</name>
    <dbReference type="NCBI Taxonomy" id="1211777"/>
    <lineage>
        <taxon>Bacteria</taxon>
        <taxon>Pseudomonadati</taxon>
        <taxon>Pseudomonadota</taxon>
        <taxon>Alphaproteobacteria</taxon>
        <taxon>Hyphomicrobiales</taxon>
        <taxon>Rhizobiaceae</taxon>
        <taxon>Rhizobium/Agrobacterium group</taxon>
        <taxon>Rhizobium</taxon>
    </lineage>
</organism>
<evidence type="ECO:0000256" key="9">
    <source>
        <dbReference type="ARBA" id="ARBA00032976"/>
    </source>
</evidence>
<keyword evidence="8 11" id="KW-0378">Hydrolase</keyword>
<gene>
    <name evidence="11" type="primary">nodB</name>
    <name evidence="11" type="ORF">BN77_p280013</name>
</gene>
<evidence type="ECO:0000256" key="1">
    <source>
        <dbReference type="ARBA" id="ARBA00003236"/>
    </source>
</evidence>
<protein>
    <recommendedName>
        <fullName evidence="4">Chitooligosaccharide deacetylase</fullName>
    </recommendedName>
    <alternativeName>
        <fullName evidence="9">Nodulation protein B</fullName>
    </alternativeName>
</protein>
<keyword evidence="5" id="KW-0536">Nodulation</keyword>
<evidence type="ECO:0000256" key="7">
    <source>
        <dbReference type="ARBA" id="ARBA00022723"/>
    </source>
</evidence>
<keyword evidence="7" id="KW-0479">Metal-binding</keyword>
<keyword evidence="12" id="KW-1185">Reference proteome</keyword>
<keyword evidence="6" id="KW-0963">Cytoplasm</keyword>
<comment type="function">
    <text evidence="1">Is involved in generating a small heat-stable compound (Nod), an acylated oligomer of N-acetylglucosamine, that stimulates mitosis in various plant protoplasts.</text>
</comment>